<dbReference type="EMBL" id="JAJTTC010000013">
    <property type="protein sequence ID" value="MCF0065718.1"/>
    <property type="molecule type" value="Genomic_DNA"/>
</dbReference>
<gene>
    <name evidence="3" type="ORF">LXM26_29665</name>
</gene>
<keyword evidence="4" id="KW-1185">Reference proteome</keyword>
<feature type="transmembrane region" description="Helical" evidence="1">
    <location>
        <begin position="193"/>
        <end position="213"/>
    </location>
</feature>
<comment type="caution">
    <text evidence="3">The sequence shown here is derived from an EMBL/GenBank/DDBJ whole genome shotgun (WGS) entry which is preliminary data.</text>
</comment>
<keyword evidence="2" id="KW-0732">Signal</keyword>
<sequence>MKITMSWKKIGSVFFLFLLLAVHFAQSQTPRKPDLITLRDATKLEVLIQEVDDNVVKYKKLNDPDGPLFSVRKTEIASIQYGNGDVETFEAVLEVPGYYSPATPKASTPIASSSKTISPKARFQEELRAATPDRLRAIYKYYKAKSKGGMIMGIAGTSAGVIIAAIGTGIVVSATDANGNYKSYQDEKRAMRGGWMMIGGFAGGVTFGTVGFVKGGKNGSKATRVRRELTRRNEPITLSLSPRFDPSNRSGHLALRMQF</sequence>
<feature type="signal peptide" evidence="2">
    <location>
        <begin position="1"/>
        <end position="27"/>
    </location>
</feature>
<keyword evidence="1" id="KW-0812">Transmembrane</keyword>
<name>A0A9X1PU84_9BACT</name>
<dbReference type="AlphaFoldDB" id="A0A9X1PU84"/>
<evidence type="ECO:0000256" key="1">
    <source>
        <dbReference type="SAM" id="Phobius"/>
    </source>
</evidence>
<feature type="transmembrane region" description="Helical" evidence="1">
    <location>
        <begin position="150"/>
        <end position="172"/>
    </location>
</feature>
<protein>
    <submittedName>
        <fullName evidence="3">Uncharacterized protein</fullName>
    </submittedName>
</protein>
<dbReference type="RefSeq" id="WP_234658746.1">
    <property type="nucleotide sequence ID" value="NZ_CP094997.1"/>
</dbReference>
<feature type="chain" id="PRO_5040975092" evidence="2">
    <location>
        <begin position="28"/>
        <end position="259"/>
    </location>
</feature>
<evidence type="ECO:0000313" key="4">
    <source>
        <dbReference type="Proteomes" id="UP001139000"/>
    </source>
</evidence>
<reference evidence="3" key="1">
    <citation type="submission" date="2021-12" db="EMBL/GenBank/DDBJ databases">
        <title>Novel species in genus Dyadobacter.</title>
        <authorList>
            <person name="Ma C."/>
        </authorList>
    </citation>
    <scope>NUCLEOTIDE SEQUENCE</scope>
    <source>
        <strain evidence="3">LJ419</strain>
    </source>
</reference>
<evidence type="ECO:0000256" key="2">
    <source>
        <dbReference type="SAM" id="SignalP"/>
    </source>
</evidence>
<evidence type="ECO:0000313" key="3">
    <source>
        <dbReference type="EMBL" id="MCF0065718.1"/>
    </source>
</evidence>
<dbReference type="Proteomes" id="UP001139000">
    <property type="component" value="Unassembled WGS sequence"/>
</dbReference>
<accession>A0A9X1PU84</accession>
<proteinExistence type="predicted"/>
<keyword evidence="1" id="KW-0472">Membrane</keyword>
<organism evidence="3 4">
    <name type="scientific">Dyadobacter chenwenxiniae</name>
    <dbReference type="NCBI Taxonomy" id="2906456"/>
    <lineage>
        <taxon>Bacteria</taxon>
        <taxon>Pseudomonadati</taxon>
        <taxon>Bacteroidota</taxon>
        <taxon>Cytophagia</taxon>
        <taxon>Cytophagales</taxon>
        <taxon>Spirosomataceae</taxon>
        <taxon>Dyadobacter</taxon>
    </lineage>
</organism>
<keyword evidence="1" id="KW-1133">Transmembrane helix</keyword>